<evidence type="ECO:0000256" key="1">
    <source>
        <dbReference type="SAM" id="Phobius"/>
    </source>
</evidence>
<reference evidence="3" key="1">
    <citation type="submission" date="2016-10" db="EMBL/GenBank/DDBJ databases">
        <authorList>
            <person name="Varghese N."/>
            <person name="Submissions S."/>
        </authorList>
    </citation>
    <scope>NUCLEOTIDE SEQUENCE [LARGE SCALE GENOMIC DNA]</scope>
    <source>
        <strain evidence="3">DSM 23256</strain>
    </source>
</reference>
<keyword evidence="1" id="KW-0812">Transmembrane</keyword>
<organism evidence="2 3">
    <name type="scientific">Sporolituus thermophilus DSM 23256</name>
    <dbReference type="NCBI Taxonomy" id="1123285"/>
    <lineage>
        <taxon>Bacteria</taxon>
        <taxon>Bacillati</taxon>
        <taxon>Bacillota</taxon>
        <taxon>Negativicutes</taxon>
        <taxon>Selenomonadales</taxon>
        <taxon>Sporomusaceae</taxon>
        <taxon>Sporolituus</taxon>
    </lineage>
</organism>
<dbReference type="PROSITE" id="PS51257">
    <property type="entry name" value="PROKAR_LIPOPROTEIN"/>
    <property type="match status" value="1"/>
</dbReference>
<protein>
    <submittedName>
        <fullName evidence="2">Uncharacterized protein</fullName>
    </submittedName>
</protein>
<sequence>MSIPLRIVLGIPFVLLSCLLAPVFIFLLIVTSPVSFIVAGLLRPKDRHDGGSFSLHTHLQPR</sequence>
<accession>A0A1G7HGH1</accession>
<proteinExistence type="predicted"/>
<keyword evidence="3" id="KW-1185">Reference proteome</keyword>
<dbReference type="RefSeq" id="WP_093686955.1">
    <property type="nucleotide sequence ID" value="NZ_FNBU01000001.1"/>
</dbReference>
<keyword evidence="1" id="KW-1133">Transmembrane helix</keyword>
<dbReference type="EMBL" id="FNBU01000001">
    <property type="protein sequence ID" value="SDE99488.1"/>
    <property type="molecule type" value="Genomic_DNA"/>
</dbReference>
<keyword evidence="1" id="KW-0472">Membrane</keyword>
<name>A0A1G7HGH1_9FIRM</name>
<dbReference type="OrthoDB" id="9860425at2"/>
<evidence type="ECO:0000313" key="2">
    <source>
        <dbReference type="EMBL" id="SDE99488.1"/>
    </source>
</evidence>
<gene>
    <name evidence="2" type="ORF">SAMN05660235_00039</name>
</gene>
<feature type="transmembrane region" description="Helical" evidence="1">
    <location>
        <begin position="12"/>
        <end position="42"/>
    </location>
</feature>
<dbReference type="AlphaFoldDB" id="A0A1G7HGH1"/>
<evidence type="ECO:0000313" key="3">
    <source>
        <dbReference type="Proteomes" id="UP000243333"/>
    </source>
</evidence>
<dbReference type="Proteomes" id="UP000243333">
    <property type="component" value="Unassembled WGS sequence"/>
</dbReference>